<evidence type="ECO:0000313" key="2">
    <source>
        <dbReference type="Proteomes" id="UP000191931"/>
    </source>
</evidence>
<dbReference type="Proteomes" id="UP000191931">
    <property type="component" value="Unassembled WGS sequence"/>
</dbReference>
<dbReference type="STRING" id="1246637.MTBBW1_3120002"/>
<gene>
    <name evidence="1" type="ORF">MTBBW1_3120002</name>
</gene>
<keyword evidence="2" id="KW-1185">Reference proteome</keyword>
<proteinExistence type="predicted"/>
<dbReference type="EMBL" id="FWEV01000238">
    <property type="protein sequence ID" value="SLM31419.1"/>
    <property type="molecule type" value="Genomic_DNA"/>
</dbReference>
<dbReference type="AlphaFoldDB" id="A0A1W1HG14"/>
<organism evidence="1 2">
    <name type="scientific">Desulfamplus magnetovallimortis</name>
    <dbReference type="NCBI Taxonomy" id="1246637"/>
    <lineage>
        <taxon>Bacteria</taxon>
        <taxon>Pseudomonadati</taxon>
        <taxon>Thermodesulfobacteriota</taxon>
        <taxon>Desulfobacteria</taxon>
        <taxon>Desulfobacterales</taxon>
        <taxon>Desulfobacteraceae</taxon>
        <taxon>Desulfamplus</taxon>
    </lineage>
</organism>
<protein>
    <submittedName>
        <fullName evidence="1">Uncharacterized protein</fullName>
    </submittedName>
</protein>
<evidence type="ECO:0000313" key="1">
    <source>
        <dbReference type="EMBL" id="SLM31419.1"/>
    </source>
</evidence>
<dbReference type="Pfam" id="PF12784">
    <property type="entry name" value="PDDEXK_2"/>
    <property type="match status" value="1"/>
</dbReference>
<accession>A0A1W1HG14</accession>
<sequence length="112" mass="13488">MNYDQLTPCYGIHILVDTLFKSDADKKWWFHQYAMLNTRTYKPLANHWHLYYIELKKFQICLSDREGLKVGTDLEKWSYFLGTFQDNREPLDPKVSDIFILMRSISCRVFIL</sequence>
<name>A0A1W1HG14_9BACT</name>
<reference evidence="1 2" key="1">
    <citation type="submission" date="2017-03" db="EMBL/GenBank/DDBJ databases">
        <authorList>
            <person name="Afonso C.L."/>
            <person name="Miller P.J."/>
            <person name="Scott M.A."/>
            <person name="Spackman E."/>
            <person name="Goraichik I."/>
            <person name="Dimitrov K.M."/>
            <person name="Suarez D.L."/>
            <person name="Swayne D.E."/>
        </authorList>
    </citation>
    <scope>NUCLEOTIDE SEQUENCE [LARGE SCALE GENOMIC DNA]</scope>
    <source>
        <strain evidence="1">PRJEB14757</strain>
    </source>
</reference>